<gene>
    <name evidence="6" type="ORF">SSS_6214</name>
</gene>
<dbReference type="GO" id="GO:0046854">
    <property type="term" value="P:phosphatidylinositol phosphate biosynthetic process"/>
    <property type="evidence" value="ECO:0007669"/>
    <property type="project" value="TreeGrafter"/>
</dbReference>
<feature type="domain" description="PIPK" evidence="5">
    <location>
        <begin position="223"/>
        <end position="623"/>
    </location>
</feature>
<feature type="compositionally biased region" description="Low complexity" evidence="4">
    <location>
        <begin position="62"/>
        <end position="98"/>
    </location>
</feature>
<dbReference type="GO" id="GO:0005524">
    <property type="term" value="F:ATP binding"/>
    <property type="evidence" value="ECO:0007669"/>
    <property type="project" value="UniProtKB-UniRule"/>
</dbReference>
<feature type="compositionally biased region" description="Low complexity" evidence="4">
    <location>
        <begin position="663"/>
        <end position="677"/>
    </location>
</feature>
<feature type="compositionally biased region" description="Polar residues" evidence="4">
    <location>
        <begin position="828"/>
        <end position="838"/>
    </location>
</feature>
<dbReference type="PROSITE" id="PS51455">
    <property type="entry name" value="PIPK"/>
    <property type="match status" value="1"/>
</dbReference>
<feature type="compositionally biased region" description="Polar residues" evidence="4">
    <location>
        <begin position="796"/>
        <end position="822"/>
    </location>
</feature>
<evidence type="ECO:0000313" key="6">
    <source>
        <dbReference type="EMBL" id="KAF7491270.1"/>
    </source>
</evidence>
<dbReference type="GO" id="GO:0005886">
    <property type="term" value="C:plasma membrane"/>
    <property type="evidence" value="ECO:0007669"/>
    <property type="project" value="TreeGrafter"/>
</dbReference>
<dbReference type="Proteomes" id="UP000070412">
    <property type="component" value="Unassembled WGS sequence"/>
</dbReference>
<dbReference type="GO" id="GO:0016308">
    <property type="term" value="F:1-phosphatidylinositol-4-phosphate 5-kinase activity"/>
    <property type="evidence" value="ECO:0007669"/>
    <property type="project" value="TreeGrafter"/>
</dbReference>
<dbReference type="AlphaFoldDB" id="A0A834R7Q5"/>
<keyword evidence="3" id="KW-0067">ATP-binding</keyword>
<dbReference type="InterPro" id="IPR002498">
    <property type="entry name" value="PInositol-4-P-4/5-kinase_core"/>
</dbReference>
<feature type="compositionally biased region" description="Basic residues" evidence="4">
    <location>
        <begin position="1"/>
        <end position="13"/>
    </location>
</feature>
<dbReference type="InterPro" id="IPR023610">
    <property type="entry name" value="PInositol-4/5-P-5/4-kinase"/>
</dbReference>
<dbReference type="GO" id="GO:0005737">
    <property type="term" value="C:cytoplasm"/>
    <property type="evidence" value="ECO:0007669"/>
    <property type="project" value="UniProtKB-SubCell"/>
</dbReference>
<feature type="compositionally biased region" description="Polar residues" evidence="4">
    <location>
        <begin position="175"/>
        <end position="186"/>
    </location>
</feature>
<keyword evidence="3" id="KW-0808">Transferase</keyword>
<dbReference type="PANTHER" id="PTHR23086:SF101">
    <property type="entry name" value="LP03320P-RELATED"/>
    <property type="match status" value="1"/>
</dbReference>
<dbReference type="SMART" id="SM00330">
    <property type="entry name" value="PIPKc"/>
    <property type="match status" value="1"/>
</dbReference>
<reference evidence="8" key="1">
    <citation type="journal article" date="2020" name="PLoS Negl. Trop. Dis.">
        <title>High-quality nuclear genome for Sarcoptes scabiei-A critical resource for a neglected parasite.</title>
        <authorList>
            <person name="Korhonen P.K."/>
            <person name="Gasser R.B."/>
            <person name="Ma G."/>
            <person name="Wang T."/>
            <person name="Stroehlein A.J."/>
            <person name="Young N.D."/>
            <person name="Ang C.S."/>
            <person name="Fernando D.D."/>
            <person name="Lu H.C."/>
            <person name="Taylor S."/>
            <person name="Reynolds S.L."/>
            <person name="Mofiz E."/>
            <person name="Najaraj S.H."/>
            <person name="Gowda H."/>
            <person name="Madugundu A."/>
            <person name="Renuse S."/>
            <person name="Holt D."/>
            <person name="Pandey A."/>
            <person name="Papenfuss A.T."/>
            <person name="Fischer K."/>
        </authorList>
    </citation>
    <scope>NUCLEOTIDE SEQUENCE [LARGE SCALE GENOMIC DNA]</scope>
</reference>
<dbReference type="EMBL" id="WVUK01000060">
    <property type="protein sequence ID" value="KAF7491270.1"/>
    <property type="molecule type" value="Genomic_DNA"/>
</dbReference>
<evidence type="ECO:0000256" key="2">
    <source>
        <dbReference type="ARBA" id="ARBA00022490"/>
    </source>
</evidence>
<accession>A0A834R7Q5</accession>
<reference evidence="7" key="3">
    <citation type="submission" date="2022-06" db="UniProtKB">
        <authorList>
            <consortium name="EnsemblMetazoa"/>
        </authorList>
    </citation>
    <scope>IDENTIFICATION</scope>
</reference>
<proteinExistence type="predicted"/>
<dbReference type="FunFam" id="3.30.800.10:FF:000001">
    <property type="entry name" value="phosphatidylinositol 4-phosphate 5-kinase type-1 gamma"/>
    <property type="match status" value="1"/>
</dbReference>
<dbReference type="EnsemblMetazoa" id="SSS_6214s_mrna">
    <property type="protein sequence ID" value="KAF7491270.1"/>
    <property type="gene ID" value="SSS_6214"/>
</dbReference>
<protein>
    <submittedName>
        <fullName evidence="6">Phosphatidylinositol 4-phosphate 5-kinase type-1 alpha</fullName>
    </submittedName>
</protein>
<feature type="compositionally biased region" description="Polar residues" evidence="4">
    <location>
        <begin position="107"/>
        <end position="116"/>
    </location>
</feature>
<sequence>MSRIHHHHHHHNHFDRIDGEDDPKDFNNANDNAADDDDDGDGGGDDQQHQDRLDKELKNENTSSSSYFPLSTSSSSTTIIRTESNPLQQSIHDQQQQQTHFDKETKTTVNDATATINVDDRDLVPNKSSLSAQRTTQSDSNTTTTTTIISVKDDDNLISQRKKPPPLRIMESNHHQQSQNDPKTPNTPGPLSADSKRKQLEKERKIGHRRVDEEGQVTYKKFPTTQIMGSIQLGIGHAVGSLASKPERDLLMKDFMEIELVLFNKEGSNTTPAHHYSDFKFKVYAPIAFRYFRDLFGIQPDDYLLSLCNEPLRELSNPGASGSVFYLTHDDNFIIKTVQHKEAEFLLKLLPGYYMNLNQNPRTLLPKFFGQYCYICGGKNIRFAVMNNLLPSFVKMHQKYDLKGSTYKRKANKYERKKESPTFKDLDFLEHHPEGIYLEVETYNALIKTMQRDIRVLESFKIMDYSLLVGIHNLDLSAKEREEHMKNLTIEAATLELSKLNDNSVENKNESNCTKKVSAILNRSKSINKQRIAAYSTALESIQADVDPIDHEEDIPPGGIPARNSKGERLLLYVGIIDILQSYRFRKKLEHTWKSVLYDGDTISVHKPGFYAQRFHDFMSEKVFRKIPSLDLPEIKGPHRKFRNLVSSYIGLAVKPPNKRLQSNNRLPNTNNNTPNNNFNINNNNSPITSSNQTPLLINGRAKSSSIAGTTIPKLNTSTAITKQTAIAHKPPHYHPHYQAIDNSKYLRTAVIKQAANKQQSIIVPSDSNLESSNESTVSSSVSSFTSSGIGSTIRTVTWTPPHSVGTATPTHTEGTPSLTESSESEYFPSTPQSQRINRSNMIGNNNFSSIYTHSNHHSHHRFRNTPTGVVLNDDGDEIETMVCTIFEPNNHNFKGLTSPSK</sequence>
<feature type="compositionally biased region" description="Basic and acidic residues" evidence="4">
    <location>
        <begin position="46"/>
        <end position="59"/>
    </location>
</feature>
<dbReference type="PANTHER" id="PTHR23086">
    <property type="entry name" value="PHOSPHATIDYLINOSITOL-4-PHOSPHATE 5-KINASE"/>
    <property type="match status" value="1"/>
</dbReference>
<reference evidence="6" key="2">
    <citation type="submission" date="2020-01" db="EMBL/GenBank/DDBJ databases">
        <authorList>
            <person name="Korhonen P.K.K."/>
            <person name="Guangxu M.G."/>
            <person name="Wang T.W."/>
            <person name="Stroehlein A.J.S."/>
            <person name="Young N.D."/>
            <person name="Ang C.-S.A."/>
            <person name="Fernando D.W.F."/>
            <person name="Lu H.L."/>
            <person name="Taylor S.T."/>
            <person name="Ehtesham M.E.M."/>
            <person name="Najaraj S.H.N."/>
            <person name="Harsha G.H.G."/>
            <person name="Madugundu A.M."/>
            <person name="Renuse S.R."/>
            <person name="Holt D.H."/>
            <person name="Pandey A.P."/>
            <person name="Papenfuss A.P."/>
            <person name="Gasser R.B.G."/>
            <person name="Fischer K.F."/>
        </authorList>
    </citation>
    <scope>NUCLEOTIDE SEQUENCE</scope>
    <source>
        <strain evidence="6">SSS_KF_BRIS2020</strain>
    </source>
</reference>
<feature type="region of interest" description="Disordered" evidence="4">
    <location>
        <begin position="1"/>
        <end position="210"/>
    </location>
</feature>
<evidence type="ECO:0000256" key="4">
    <source>
        <dbReference type="SAM" id="MobiDB-lite"/>
    </source>
</evidence>
<keyword evidence="3 6" id="KW-0418">Kinase</keyword>
<dbReference type="OrthoDB" id="70770at2759"/>
<evidence type="ECO:0000256" key="3">
    <source>
        <dbReference type="PROSITE-ProRule" id="PRU00781"/>
    </source>
</evidence>
<feature type="region of interest" description="Disordered" evidence="4">
    <location>
        <begin position="796"/>
        <end position="838"/>
    </location>
</feature>
<dbReference type="CDD" id="cd17301">
    <property type="entry name" value="PIPKc_PIP5KI"/>
    <property type="match status" value="1"/>
</dbReference>
<feature type="compositionally biased region" description="Acidic residues" evidence="4">
    <location>
        <begin position="33"/>
        <end position="44"/>
    </location>
</feature>
<keyword evidence="2" id="KW-0963">Cytoplasm</keyword>
<comment type="subcellular location">
    <subcellularLocation>
        <location evidence="1">Cytoplasm</location>
    </subcellularLocation>
</comment>
<keyword evidence="8" id="KW-1185">Reference proteome</keyword>
<feature type="compositionally biased region" description="Low complexity" evidence="4">
    <location>
        <begin position="135"/>
        <end position="147"/>
    </location>
</feature>
<evidence type="ECO:0000313" key="7">
    <source>
        <dbReference type="EnsemblMetazoa" id="KAF7491270.1"/>
    </source>
</evidence>
<dbReference type="Pfam" id="PF01504">
    <property type="entry name" value="PIP5K"/>
    <property type="match status" value="1"/>
</dbReference>
<evidence type="ECO:0000313" key="8">
    <source>
        <dbReference type="Proteomes" id="UP000070412"/>
    </source>
</evidence>
<organism evidence="6">
    <name type="scientific">Sarcoptes scabiei</name>
    <name type="common">Itch mite</name>
    <name type="synonym">Acarus scabiei</name>
    <dbReference type="NCBI Taxonomy" id="52283"/>
    <lineage>
        <taxon>Eukaryota</taxon>
        <taxon>Metazoa</taxon>
        <taxon>Ecdysozoa</taxon>
        <taxon>Arthropoda</taxon>
        <taxon>Chelicerata</taxon>
        <taxon>Arachnida</taxon>
        <taxon>Acari</taxon>
        <taxon>Acariformes</taxon>
        <taxon>Sarcoptiformes</taxon>
        <taxon>Astigmata</taxon>
        <taxon>Psoroptidia</taxon>
        <taxon>Sarcoptoidea</taxon>
        <taxon>Sarcoptidae</taxon>
        <taxon>Sarcoptinae</taxon>
        <taxon>Sarcoptes</taxon>
    </lineage>
</organism>
<dbReference type="InterPro" id="IPR027483">
    <property type="entry name" value="PInositol-4-P-4/5-kinase_C_sf"/>
</dbReference>
<name>A0A834R7Q5_SARSC</name>
<keyword evidence="3" id="KW-0547">Nucleotide-binding</keyword>
<evidence type="ECO:0000256" key="1">
    <source>
        <dbReference type="ARBA" id="ARBA00004496"/>
    </source>
</evidence>
<feature type="region of interest" description="Disordered" evidence="4">
    <location>
        <begin position="658"/>
        <end position="677"/>
    </location>
</feature>
<dbReference type="SUPFAM" id="SSF56104">
    <property type="entry name" value="SAICAR synthase-like"/>
    <property type="match status" value="1"/>
</dbReference>
<evidence type="ECO:0000259" key="5">
    <source>
        <dbReference type="PROSITE" id="PS51455"/>
    </source>
</evidence>
<dbReference type="InterPro" id="IPR027484">
    <property type="entry name" value="PInositol-4-P-5-kinase_N"/>
</dbReference>
<dbReference type="Gene3D" id="3.30.810.10">
    <property type="entry name" value="2-Layer Sandwich"/>
    <property type="match status" value="1"/>
</dbReference>
<feature type="compositionally biased region" description="Basic and acidic residues" evidence="4">
    <location>
        <begin position="194"/>
        <end position="210"/>
    </location>
</feature>
<dbReference type="Gene3D" id="3.30.800.10">
    <property type="entry name" value="Phosphatidylinositol Phosphate Kinase II Beta"/>
    <property type="match status" value="1"/>
</dbReference>